<keyword evidence="2" id="KW-0472">Membrane</keyword>
<keyword evidence="3" id="KW-0732">Signal</keyword>
<evidence type="ECO:0000313" key="4">
    <source>
        <dbReference type="EMBL" id="PIP58081.1"/>
    </source>
</evidence>
<dbReference type="AlphaFoldDB" id="A0A2H0BKC2"/>
<keyword evidence="2" id="KW-1133">Transmembrane helix</keyword>
<feature type="signal peptide" evidence="3">
    <location>
        <begin position="1"/>
        <end position="26"/>
    </location>
</feature>
<dbReference type="Pfam" id="PF18895">
    <property type="entry name" value="T4SS_pilin"/>
    <property type="match status" value="1"/>
</dbReference>
<keyword evidence="2" id="KW-0812">Transmembrane</keyword>
<name>A0A2H0BKC2_9BACT</name>
<evidence type="ECO:0008006" key="6">
    <source>
        <dbReference type="Google" id="ProtNLM"/>
    </source>
</evidence>
<protein>
    <recommendedName>
        <fullName evidence="6">TrbC/VirB2 family protein</fullName>
    </recommendedName>
</protein>
<evidence type="ECO:0000256" key="1">
    <source>
        <dbReference type="SAM" id="MobiDB-lite"/>
    </source>
</evidence>
<reference evidence="4 5" key="1">
    <citation type="submission" date="2017-09" db="EMBL/GenBank/DDBJ databases">
        <title>Depth-based differentiation of microbial function through sediment-hosted aquifers and enrichment of novel symbionts in the deep terrestrial subsurface.</title>
        <authorList>
            <person name="Probst A.J."/>
            <person name="Ladd B."/>
            <person name="Jarett J.K."/>
            <person name="Geller-Mcgrath D.E."/>
            <person name="Sieber C.M."/>
            <person name="Emerson J.B."/>
            <person name="Anantharaman K."/>
            <person name="Thomas B.C."/>
            <person name="Malmstrom R."/>
            <person name="Stieglmeier M."/>
            <person name="Klingl A."/>
            <person name="Woyke T."/>
            <person name="Ryan C.M."/>
            <person name="Banfield J.F."/>
        </authorList>
    </citation>
    <scope>NUCLEOTIDE SEQUENCE [LARGE SCALE GENOMIC DNA]</scope>
    <source>
        <strain evidence="4">CG22_combo_CG10-13_8_21_14_all_37_9</strain>
    </source>
</reference>
<feature type="region of interest" description="Disordered" evidence="1">
    <location>
        <begin position="122"/>
        <end position="141"/>
    </location>
</feature>
<evidence type="ECO:0000256" key="2">
    <source>
        <dbReference type="SAM" id="Phobius"/>
    </source>
</evidence>
<feature type="transmembrane region" description="Helical" evidence="2">
    <location>
        <begin position="91"/>
        <end position="109"/>
    </location>
</feature>
<comment type="caution">
    <text evidence="4">The sequence shown here is derived from an EMBL/GenBank/DDBJ whole genome shotgun (WGS) entry which is preliminary data.</text>
</comment>
<feature type="transmembrane region" description="Helical" evidence="2">
    <location>
        <begin position="50"/>
        <end position="79"/>
    </location>
</feature>
<evidence type="ECO:0000313" key="5">
    <source>
        <dbReference type="Proteomes" id="UP000229334"/>
    </source>
</evidence>
<dbReference type="EMBL" id="PCSX01000034">
    <property type="protein sequence ID" value="PIP58081.1"/>
    <property type="molecule type" value="Genomic_DNA"/>
</dbReference>
<accession>A0A2H0BKC2</accession>
<organism evidence="4 5">
    <name type="scientific">Candidatus Vogelbacteria bacterium CG22_combo_CG10-13_8_21_14_all_37_9</name>
    <dbReference type="NCBI Taxonomy" id="1975046"/>
    <lineage>
        <taxon>Bacteria</taxon>
        <taxon>Candidatus Vogeliibacteriota</taxon>
    </lineage>
</organism>
<evidence type="ECO:0000256" key="3">
    <source>
        <dbReference type="SAM" id="SignalP"/>
    </source>
</evidence>
<sequence>MFKKKNLIFTLFIISFIFLTASSVQAQAGGSNSGASIENPIKADTLAELLADILSIIVQIGIPILVIMVIFTGFTFVMARGNEAKITQAKTAIFSVLIGSAIVIGAYAISEAIRNTVNDLQRGTPSASQTNPVGGIFETSD</sequence>
<dbReference type="InterPro" id="IPR043993">
    <property type="entry name" value="T4SS_pilin"/>
</dbReference>
<feature type="compositionally biased region" description="Polar residues" evidence="1">
    <location>
        <begin position="122"/>
        <end position="132"/>
    </location>
</feature>
<proteinExistence type="predicted"/>
<gene>
    <name evidence="4" type="ORF">COX02_02195</name>
</gene>
<feature type="chain" id="PRO_5013701688" description="TrbC/VirB2 family protein" evidence="3">
    <location>
        <begin position="27"/>
        <end position="141"/>
    </location>
</feature>
<dbReference type="Proteomes" id="UP000229334">
    <property type="component" value="Unassembled WGS sequence"/>
</dbReference>